<feature type="transmembrane region" description="Helical" evidence="9">
    <location>
        <begin position="741"/>
        <end position="768"/>
    </location>
</feature>
<feature type="domain" description="ABC transmembrane type-1" evidence="11">
    <location>
        <begin position="697"/>
        <end position="982"/>
    </location>
</feature>
<dbReference type="EMBL" id="CAXLJM020000035">
    <property type="protein sequence ID" value="CAL8104328.1"/>
    <property type="molecule type" value="Genomic_DNA"/>
</dbReference>
<name>A0ABP1QI92_9HEXA</name>
<organism evidence="12 13">
    <name type="scientific">Orchesella dallaii</name>
    <dbReference type="NCBI Taxonomy" id="48710"/>
    <lineage>
        <taxon>Eukaryota</taxon>
        <taxon>Metazoa</taxon>
        <taxon>Ecdysozoa</taxon>
        <taxon>Arthropoda</taxon>
        <taxon>Hexapoda</taxon>
        <taxon>Collembola</taxon>
        <taxon>Entomobryomorpha</taxon>
        <taxon>Entomobryoidea</taxon>
        <taxon>Orchesellidae</taxon>
        <taxon>Orchesellinae</taxon>
        <taxon>Orchesella</taxon>
    </lineage>
</organism>
<dbReference type="PROSITE" id="PS00211">
    <property type="entry name" value="ABC_TRANSPORTER_1"/>
    <property type="match status" value="2"/>
</dbReference>
<evidence type="ECO:0000256" key="4">
    <source>
        <dbReference type="ARBA" id="ARBA00022692"/>
    </source>
</evidence>
<dbReference type="SUPFAM" id="SSF52540">
    <property type="entry name" value="P-loop containing nucleoside triphosphate hydrolases"/>
    <property type="match status" value="2"/>
</dbReference>
<keyword evidence="8 9" id="KW-0472">Membrane</keyword>
<feature type="transmembrane region" description="Helical" evidence="9">
    <location>
        <begin position="317"/>
        <end position="338"/>
    </location>
</feature>
<dbReference type="Gene3D" id="1.20.1560.10">
    <property type="entry name" value="ABC transporter type 1, transmembrane domain"/>
    <property type="match status" value="2"/>
</dbReference>
<dbReference type="InterPro" id="IPR011527">
    <property type="entry name" value="ABC1_TM_dom"/>
</dbReference>
<evidence type="ECO:0000256" key="3">
    <source>
        <dbReference type="ARBA" id="ARBA00022448"/>
    </source>
</evidence>
<dbReference type="Pfam" id="PF00005">
    <property type="entry name" value="ABC_tran"/>
    <property type="match status" value="2"/>
</dbReference>
<keyword evidence="3" id="KW-0813">Transport</keyword>
<dbReference type="InterPro" id="IPR036640">
    <property type="entry name" value="ABC1_TM_sf"/>
</dbReference>
<comment type="subcellular location">
    <subcellularLocation>
        <location evidence="1">Membrane</location>
        <topology evidence="1">Multi-pass membrane protein</topology>
    </subcellularLocation>
</comment>
<feature type="domain" description="ABC transporter" evidence="10">
    <location>
        <begin position="411"/>
        <end position="632"/>
    </location>
</feature>
<feature type="domain" description="ABC transmembrane type-1" evidence="11">
    <location>
        <begin position="105"/>
        <end position="376"/>
    </location>
</feature>
<keyword evidence="6" id="KW-0067">ATP-binding</keyword>
<dbReference type="PANTHER" id="PTHR24223:SF456">
    <property type="entry name" value="MULTIDRUG RESISTANCE-ASSOCIATED PROTEIN LETHAL(2)03659"/>
    <property type="match status" value="1"/>
</dbReference>
<dbReference type="PROSITE" id="PS50929">
    <property type="entry name" value="ABC_TM1F"/>
    <property type="match status" value="2"/>
</dbReference>
<comment type="caution">
    <text evidence="12">The sequence shown here is derived from an EMBL/GenBank/DDBJ whole genome shotgun (WGS) entry which is preliminary data.</text>
</comment>
<feature type="transmembrane region" description="Helical" evidence="9">
    <location>
        <begin position="205"/>
        <end position="225"/>
    </location>
</feature>
<feature type="transmembrane region" description="Helical" evidence="9">
    <location>
        <begin position="692"/>
        <end position="709"/>
    </location>
</feature>
<feature type="transmembrane region" description="Helical" evidence="9">
    <location>
        <begin position="817"/>
        <end position="836"/>
    </location>
</feature>
<dbReference type="CDD" id="cd03250">
    <property type="entry name" value="ABCC_MRP_domain1"/>
    <property type="match status" value="1"/>
</dbReference>
<keyword evidence="7 9" id="KW-1133">Transmembrane helix</keyword>
<evidence type="ECO:0000259" key="11">
    <source>
        <dbReference type="PROSITE" id="PS50929"/>
    </source>
</evidence>
<dbReference type="Gene3D" id="3.40.50.300">
    <property type="entry name" value="P-loop containing nucleotide triphosphate hydrolases"/>
    <property type="match status" value="2"/>
</dbReference>
<evidence type="ECO:0000256" key="7">
    <source>
        <dbReference type="ARBA" id="ARBA00022989"/>
    </source>
</evidence>
<feature type="transmembrane region" description="Helical" evidence="9">
    <location>
        <begin position="842"/>
        <end position="860"/>
    </location>
</feature>
<evidence type="ECO:0000256" key="6">
    <source>
        <dbReference type="ARBA" id="ARBA00022840"/>
    </source>
</evidence>
<proteinExistence type="inferred from homology"/>
<dbReference type="Pfam" id="PF00664">
    <property type="entry name" value="ABC_membrane"/>
    <property type="match status" value="2"/>
</dbReference>
<evidence type="ECO:0000313" key="12">
    <source>
        <dbReference type="EMBL" id="CAL8104328.1"/>
    </source>
</evidence>
<feature type="transmembrane region" description="Helical" evidence="9">
    <location>
        <begin position="925"/>
        <end position="947"/>
    </location>
</feature>
<evidence type="ECO:0000256" key="9">
    <source>
        <dbReference type="SAM" id="Phobius"/>
    </source>
</evidence>
<evidence type="ECO:0000256" key="1">
    <source>
        <dbReference type="ARBA" id="ARBA00004141"/>
    </source>
</evidence>
<dbReference type="CDD" id="cd18579">
    <property type="entry name" value="ABC_6TM_ABCC_D1"/>
    <property type="match status" value="1"/>
</dbReference>
<sequence>MDFNSKKAKANPYANSNLISKIFFLWLLPLFWDGYRRDLTLDDMFDTLKEDESQSLGDELEKEWRKQLEIHKKKGQRPSLGKALWGVLGWKYAFVFLGIAFPELVFRVLQPLVLRELLLSFNEDSGVSILNQYLLAAAVSLVTFAITVSFHPVGYYAFVISMRCRIACSSLLYRKELRLSKSAQGQTTVGQITNLLSNDVNRFDYNLLFLPWIPTSVLQMGIFTIFLWREFGVACLTGLSVVLLLTPIQYWNGSYSAKCRLKIAQRTDERGRIMNEIIIAMKIIKQYTWEKPFSAVIHKLRELEVVALTKRLHLRGFYLSMYTSTLKIVIFLTVLTYVLQDNEPTADKVFFLSSVYFTMIQSMIYMIPQAVSGLGEIRVSLNRLEDFLLLEEKSGGDNIIISKKPEKAPLVSMDSLSATWTGEKMNLSDINLKAEGDKVVVIAGAVGSGKTSLLHVLLAELPAAQGKCHIQGDISYASQEPWVFAGDVKQNILFGRPFEEEKYKSVVKAAALEDDFKQLEFGDQTIVGERGVSLSGGQKARVNLARCLYQDADIYLLDDPLSAVDTRVSRHLFEKCIRKHLAGKLRILVTHQLQYLPQADHVLVLQNGSVAAQGTYGELVDAGVDFVNLMTGDDEEGAARKISVITEPEKEKKKDIDLARLAESKHMHEEKKASGSLGSGIYWEYLKTADSPIYFTIVLIFFILCQIALSGSDYWLSVWTNAEAKHNENEDDDSYLGRNTYIWVFTGLVAAVVFFNLLRAVGFFTYCMKISVNMHNRMFTSLVRAPPKFFDDNPSGRVMNRFTKDLGSMDELLPPTFFDMIIIFVNVAGVFVLIIISNYYAIVPTVIVLFILAFVQRYYVATARDVKRIEGVTKSPIFTHSSASFQGLTTIRSANAESILVSQFDRLQDIHTTSWFLFFSTARCFGLWVEFICVIFLTIVSFSFLLLQSSSDSGNLGLAITSAMSITGWLQFGMRQSAEVENLMTSVERNVEYAKLKPEAPLESKPDKKPPSDWPALGVIRLSEVYLAYEEKDVLKNLTFEIGAREKIGVVGRTGAGKSSIIQALFRLTEPRGDIYIDNINVKEIGLHDLRRVISIIPQDPVLFSGTMRYNLDPFDEFPDQDLWRVIEEVELKSAVPALDYLVADGGSNFSLGQRQLVCLARAILRNNKIIVMDEATANVDPQTDNLIQKTIRTKFADCSIITVAHRLHSVIDTDRILVLDNGYLKEYDHPHVLLQIPNGILTSMVQHTGKSSSAMLRKIAAETFNHRRASFQADVVDELASLNAEQFVDTTVLGVETSEV</sequence>
<dbReference type="PANTHER" id="PTHR24223">
    <property type="entry name" value="ATP-BINDING CASSETTE SUB-FAMILY C"/>
    <property type="match status" value="1"/>
</dbReference>
<evidence type="ECO:0000256" key="8">
    <source>
        <dbReference type="ARBA" id="ARBA00023136"/>
    </source>
</evidence>
<dbReference type="InterPro" id="IPR003439">
    <property type="entry name" value="ABC_transporter-like_ATP-bd"/>
</dbReference>
<evidence type="ECO:0000313" key="13">
    <source>
        <dbReference type="Proteomes" id="UP001642540"/>
    </source>
</evidence>
<feature type="transmembrane region" description="Helical" evidence="9">
    <location>
        <begin position="89"/>
        <end position="109"/>
    </location>
</feature>
<dbReference type="InterPro" id="IPR044746">
    <property type="entry name" value="ABCC_6TM_D1"/>
</dbReference>
<dbReference type="SMART" id="SM00382">
    <property type="entry name" value="AAA"/>
    <property type="match status" value="2"/>
</dbReference>
<feature type="transmembrane region" description="Helical" evidence="9">
    <location>
        <begin position="350"/>
        <end position="368"/>
    </location>
</feature>
<feature type="domain" description="ABC transporter" evidence="10">
    <location>
        <begin position="1020"/>
        <end position="1247"/>
    </location>
</feature>
<dbReference type="Proteomes" id="UP001642540">
    <property type="component" value="Unassembled WGS sequence"/>
</dbReference>
<keyword evidence="5" id="KW-0547">Nucleotide-binding</keyword>
<dbReference type="InterPro" id="IPR017871">
    <property type="entry name" value="ABC_transporter-like_CS"/>
</dbReference>
<evidence type="ECO:0008006" key="14">
    <source>
        <dbReference type="Google" id="ProtNLM"/>
    </source>
</evidence>
<keyword evidence="4 9" id="KW-0812">Transmembrane</keyword>
<evidence type="ECO:0000259" key="10">
    <source>
        <dbReference type="PROSITE" id="PS50893"/>
    </source>
</evidence>
<feature type="transmembrane region" description="Helical" evidence="9">
    <location>
        <begin position="130"/>
        <end position="148"/>
    </location>
</feature>
<keyword evidence="13" id="KW-1185">Reference proteome</keyword>
<protein>
    <recommendedName>
        <fullName evidence="14">Multidrug resistance-associated protein 4</fullName>
    </recommendedName>
</protein>
<dbReference type="InterPro" id="IPR050173">
    <property type="entry name" value="ABC_transporter_C-like"/>
</dbReference>
<dbReference type="InterPro" id="IPR003593">
    <property type="entry name" value="AAA+_ATPase"/>
</dbReference>
<feature type="transmembrane region" description="Helical" evidence="9">
    <location>
        <begin position="231"/>
        <end position="252"/>
    </location>
</feature>
<evidence type="ECO:0000256" key="2">
    <source>
        <dbReference type="ARBA" id="ARBA00009726"/>
    </source>
</evidence>
<dbReference type="PROSITE" id="PS50893">
    <property type="entry name" value="ABC_TRANSPORTER_2"/>
    <property type="match status" value="2"/>
</dbReference>
<dbReference type="SUPFAM" id="SSF90123">
    <property type="entry name" value="ABC transporter transmembrane region"/>
    <property type="match status" value="2"/>
</dbReference>
<accession>A0ABP1QI92</accession>
<reference evidence="12 13" key="1">
    <citation type="submission" date="2024-08" db="EMBL/GenBank/DDBJ databases">
        <authorList>
            <person name="Cucini C."/>
            <person name="Frati F."/>
        </authorList>
    </citation>
    <scope>NUCLEOTIDE SEQUENCE [LARGE SCALE GENOMIC DNA]</scope>
</reference>
<gene>
    <name evidence="12" type="ORF">ODALV1_LOCUS11718</name>
</gene>
<dbReference type="InterPro" id="IPR027417">
    <property type="entry name" value="P-loop_NTPase"/>
</dbReference>
<dbReference type="CDD" id="cd03244">
    <property type="entry name" value="ABCC_MRP_domain2"/>
    <property type="match status" value="1"/>
</dbReference>
<evidence type="ECO:0000256" key="5">
    <source>
        <dbReference type="ARBA" id="ARBA00022741"/>
    </source>
</evidence>
<comment type="similarity">
    <text evidence="2">Belongs to the ABC transporter superfamily. ABCC family. Conjugate transporter (TC 3.A.1.208) subfamily.</text>
</comment>